<dbReference type="PANTHER" id="PTHR33130">
    <property type="entry name" value="PUTATIVE (DUF1639)-RELATED"/>
    <property type="match status" value="1"/>
</dbReference>
<evidence type="ECO:0000313" key="1">
    <source>
        <dbReference type="EnsemblPlants" id="EMT15589"/>
    </source>
</evidence>
<organism evidence="1">
    <name type="scientific">Aegilops tauschii</name>
    <name type="common">Tausch's goatgrass</name>
    <name type="synonym">Aegilops squarrosa</name>
    <dbReference type="NCBI Taxonomy" id="37682"/>
    <lineage>
        <taxon>Eukaryota</taxon>
        <taxon>Viridiplantae</taxon>
        <taxon>Streptophyta</taxon>
        <taxon>Embryophyta</taxon>
        <taxon>Tracheophyta</taxon>
        <taxon>Spermatophyta</taxon>
        <taxon>Magnoliopsida</taxon>
        <taxon>Liliopsida</taxon>
        <taxon>Poales</taxon>
        <taxon>Poaceae</taxon>
        <taxon>BOP clade</taxon>
        <taxon>Pooideae</taxon>
        <taxon>Triticodae</taxon>
        <taxon>Triticeae</taxon>
        <taxon>Triticinae</taxon>
        <taxon>Aegilops</taxon>
    </lineage>
</organism>
<dbReference type="Pfam" id="PF07797">
    <property type="entry name" value="DUF1639"/>
    <property type="match status" value="1"/>
</dbReference>
<dbReference type="InterPro" id="IPR012438">
    <property type="entry name" value="DUF1639"/>
</dbReference>
<name>R7WBE8_AEGTA</name>
<dbReference type="PANTHER" id="PTHR33130:SF35">
    <property type="entry name" value="OS05G0556600 PROTEIN"/>
    <property type="match status" value="1"/>
</dbReference>
<dbReference type="AlphaFoldDB" id="R7WBE8"/>
<accession>R7WBE8</accession>
<proteinExistence type="predicted"/>
<sequence>MTVTRLPRFPHRRPGIVQKQVNNICPGEWLWQANRTRYKVKEKKSEKFLSVRMTETWHVAKMDDHLVELCAILQRVGGLKGMSTDDEDSDSD</sequence>
<protein>
    <submittedName>
        <fullName evidence="1">Uncharacterized protein</fullName>
    </submittedName>
</protein>
<reference evidence="1" key="1">
    <citation type="submission" date="2015-06" db="UniProtKB">
        <authorList>
            <consortium name="EnsemblPlants"/>
        </authorList>
    </citation>
    <scope>IDENTIFICATION</scope>
</reference>
<dbReference type="EnsemblPlants" id="EMT15589">
    <property type="protein sequence ID" value="EMT15589"/>
    <property type="gene ID" value="F775_24224"/>
</dbReference>